<keyword evidence="1" id="KW-0732">Signal</keyword>
<accession>A0AAE2YKI5</accession>
<name>A0AAE2YKI5_9BURK</name>
<reference evidence="2" key="1">
    <citation type="journal article" date="2021" name="Genome Biol. Evol.">
        <title>Continental-Scale Gene Flow Prevents Allopatric Divergence of Pelagic Freshwater Bacteria.</title>
        <authorList>
            <person name="Hoetzinger M."/>
            <person name="Pitt A."/>
            <person name="Huemer A."/>
            <person name="Hahn M.W."/>
        </authorList>
    </citation>
    <scope>NUCLEOTIDE SEQUENCE</scope>
    <source>
        <strain evidence="2">AP-YLGG-20-G6</strain>
    </source>
</reference>
<dbReference type="Proteomes" id="UP000762271">
    <property type="component" value="Unassembled WGS sequence"/>
</dbReference>
<comment type="caution">
    <text evidence="2">The sequence shown here is derived from an EMBL/GenBank/DDBJ whole genome shotgun (WGS) entry which is preliminary data.</text>
</comment>
<dbReference type="AlphaFoldDB" id="A0AAE2YKI5"/>
<feature type="chain" id="PRO_5041997480" evidence="1">
    <location>
        <begin position="23"/>
        <end position="108"/>
    </location>
</feature>
<evidence type="ECO:0000256" key="1">
    <source>
        <dbReference type="SAM" id="SignalP"/>
    </source>
</evidence>
<sequence length="108" mass="11967">MSIFHTALSLAFLLVISHQSFAQAISKDFQKNCAIEQVAEHKGAKGKALTEDDFSAYCSCQAEFINKNATNRQINELVMNPKAKPQWLKTIELKAMKSCLSADSKIST</sequence>
<gene>
    <name evidence="2" type="ORF">G6693_04295</name>
</gene>
<organism evidence="2 3">
    <name type="scientific">Polynucleobacter paneuropaeus</name>
    <dbReference type="NCBI Taxonomy" id="2527775"/>
    <lineage>
        <taxon>Bacteria</taxon>
        <taxon>Pseudomonadati</taxon>
        <taxon>Pseudomonadota</taxon>
        <taxon>Betaproteobacteria</taxon>
        <taxon>Burkholderiales</taxon>
        <taxon>Burkholderiaceae</taxon>
        <taxon>Polynucleobacter</taxon>
    </lineage>
</organism>
<evidence type="ECO:0000313" key="3">
    <source>
        <dbReference type="Proteomes" id="UP000762271"/>
    </source>
</evidence>
<feature type="signal peptide" evidence="1">
    <location>
        <begin position="1"/>
        <end position="22"/>
    </location>
</feature>
<protein>
    <submittedName>
        <fullName evidence="2">Uncharacterized protein</fullName>
    </submittedName>
</protein>
<dbReference type="EMBL" id="JAANGI010000001">
    <property type="protein sequence ID" value="MBT8591142.1"/>
    <property type="molecule type" value="Genomic_DNA"/>
</dbReference>
<evidence type="ECO:0000313" key="2">
    <source>
        <dbReference type="EMBL" id="MBT8591142.1"/>
    </source>
</evidence>
<proteinExistence type="predicted"/>